<evidence type="ECO:0000259" key="20">
    <source>
        <dbReference type="PROSITE" id="PS51194"/>
    </source>
</evidence>
<dbReference type="InterPro" id="IPR036388">
    <property type="entry name" value="WH-like_DNA-bd_sf"/>
</dbReference>
<sequence>MIQNNKRNLALEVLKKYFGYENFRNGQETLIHSILGGRDALGIMPTGAGKSLVYQIPGIIMEGVTLVISPLISLMKDQVAALNEVGIHAAFINSSLSARQVSLALEYARQGKYQLIYVAPERLETEEFLYFALNTRISMVAVDEAHCISQWGQDFRPSYLKIVRFIEQLPKRPVIGAFTATATKEVMEDISCILKLQSPEVVVTGFDRENLYYEVRTPKDKEKEILHYIAEHPGKCGIIYCNTRNNVEELWELLLKEGVAAAKYHAGMSDTDRSRNQENFIYDRNLVMVATNAFGMGIDKSNVRYVIHYNMPKNIESYYQEAGRAGRDGEPSECILLYSGRDVEVNKFLIEKGNAGEEQDFADREIILERDMERLKKMTYYCFTKDCLREYILNYFGQYGNSSCGNCCNCLNEYEETDVTKQSMVILQCIRESGQRYGINLIIAALLGRRTAKLTATNMVNQSMYGKLASYQEGFLKQIVNKLILDEYLFVTSDKYAVVKLNRTALKVIEGEAAVILKTSKTNTEDREDGKAGSNASGKGGRLRKSEILTSRGLDLFEMLRQVRTDIAREEGMPPYIIFSDRTLTDMCVKLPFTKDEMLTVTGVGENKFLKYGEKFLKAILDFTKGSKEVLAYEPAEAEPKPEKIVRSKKLKDDFSLTKEMREAYKTEEKITISQFVDKLNDIRDESIMKRLAGVHVTAILKKEGYLLERYNPKLGRPETYPTEKGQEAGIITENRTSGNGNEYLVILYDEKAQLKLLDLIERT</sequence>
<dbReference type="GO" id="GO:0046872">
    <property type="term" value="F:metal ion binding"/>
    <property type="evidence" value="ECO:0007669"/>
    <property type="project" value="UniProtKB-KW"/>
</dbReference>
<evidence type="ECO:0000256" key="16">
    <source>
        <dbReference type="NCBIfam" id="TIGR01389"/>
    </source>
</evidence>
<dbReference type="InterPro" id="IPR011545">
    <property type="entry name" value="DEAD/DEAH_box_helicase_dom"/>
</dbReference>
<evidence type="ECO:0000313" key="21">
    <source>
        <dbReference type="EMBL" id="BCJ99855.1"/>
    </source>
</evidence>
<dbReference type="InterPro" id="IPR006293">
    <property type="entry name" value="DNA_helicase_ATP-dep_RecQ_bac"/>
</dbReference>
<comment type="similarity">
    <text evidence="3">Belongs to the helicase family. RecQ subfamily.</text>
</comment>
<proteinExistence type="inferred from homology"/>
<dbReference type="InterPro" id="IPR044876">
    <property type="entry name" value="HRDC_dom_sf"/>
</dbReference>
<dbReference type="SMART" id="SM00956">
    <property type="entry name" value="RQC"/>
    <property type="match status" value="1"/>
</dbReference>
<dbReference type="CDD" id="cd18794">
    <property type="entry name" value="SF2_C_RecQ"/>
    <property type="match status" value="1"/>
</dbReference>
<dbReference type="InterPro" id="IPR001650">
    <property type="entry name" value="Helicase_C-like"/>
</dbReference>
<dbReference type="InterPro" id="IPR002121">
    <property type="entry name" value="HRDC_dom"/>
</dbReference>
<dbReference type="CDD" id="cd17920">
    <property type="entry name" value="DEXHc_RecQ"/>
    <property type="match status" value="1"/>
</dbReference>
<accession>A0A7I8DRV6</accession>
<dbReference type="Gene3D" id="3.40.50.300">
    <property type="entry name" value="P-loop containing nucleotide triphosphate hydrolases"/>
    <property type="match status" value="2"/>
</dbReference>
<dbReference type="InterPro" id="IPR018982">
    <property type="entry name" value="RQC_domain"/>
</dbReference>
<evidence type="ECO:0000256" key="3">
    <source>
        <dbReference type="ARBA" id="ARBA00005446"/>
    </source>
</evidence>
<comment type="cofactor">
    <cofactor evidence="1">
        <name>Mg(2+)</name>
        <dbReference type="ChEBI" id="CHEBI:18420"/>
    </cofactor>
</comment>
<evidence type="ECO:0000259" key="19">
    <source>
        <dbReference type="PROSITE" id="PS51192"/>
    </source>
</evidence>
<dbReference type="SMART" id="SM00341">
    <property type="entry name" value="HRDC"/>
    <property type="match status" value="1"/>
</dbReference>
<keyword evidence="8 21" id="KW-0347">Helicase</keyword>
<dbReference type="SUPFAM" id="SSF47819">
    <property type="entry name" value="HRDC-like"/>
    <property type="match status" value="1"/>
</dbReference>
<keyword evidence="11" id="KW-0238">DNA-binding</keyword>
<evidence type="ECO:0000256" key="6">
    <source>
        <dbReference type="ARBA" id="ARBA00022763"/>
    </source>
</evidence>
<evidence type="ECO:0000256" key="10">
    <source>
        <dbReference type="ARBA" id="ARBA00022840"/>
    </source>
</evidence>
<evidence type="ECO:0000256" key="11">
    <source>
        <dbReference type="ARBA" id="ARBA00023125"/>
    </source>
</evidence>
<evidence type="ECO:0000256" key="15">
    <source>
        <dbReference type="ARBA" id="ARBA00034617"/>
    </source>
</evidence>
<dbReference type="NCBIfam" id="TIGR00614">
    <property type="entry name" value="recQ_fam"/>
    <property type="match status" value="1"/>
</dbReference>
<dbReference type="EMBL" id="AP023368">
    <property type="protein sequence ID" value="BCJ99855.1"/>
    <property type="molecule type" value="Genomic_DNA"/>
</dbReference>
<feature type="domain" description="HRDC" evidence="18">
    <location>
        <begin position="550"/>
        <end position="630"/>
    </location>
</feature>
<evidence type="ECO:0000313" key="22">
    <source>
        <dbReference type="Proteomes" id="UP000515703"/>
    </source>
</evidence>
<dbReference type="KEGG" id="acht:bsdcttw_28960"/>
<evidence type="ECO:0000256" key="1">
    <source>
        <dbReference type="ARBA" id="ARBA00001946"/>
    </source>
</evidence>
<evidence type="ECO:0000256" key="13">
    <source>
        <dbReference type="ARBA" id="ARBA00023204"/>
    </source>
</evidence>
<dbReference type="GO" id="GO:0043590">
    <property type="term" value="C:bacterial nucleoid"/>
    <property type="evidence" value="ECO:0007669"/>
    <property type="project" value="TreeGrafter"/>
</dbReference>
<dbReference type="AlphaFoldDB" id="A0A7I8DRV6"/>
<dbReference type="PANTHER" id="PTHR13710:SF105">
    <property type="entry name" value="ATP-DEPENDENT DNA HELICASE Q1"/>
    <property type="match status" value="1"/>
</dbReference>
<dbReference type="SMART" id="SM00490">
    <property type="entry name" value="HELICc"/>
    <property type="match status" value="1"/>
</dbReference>
<dbReference type="GO" id="GO:0016787">
    <property type="term" value="F:hydrolase activity"/>
    <property type="evidence" value="ECO:0007669"/>
    <property type="project" value="UniProtKB-KW"/>
</dbReference>
<dbReference type="NCBIfam" id="TIGR01389">
    <property type="entry name" value="recQ"/>
    <property type="match status" value="1"/>
</dbReference>
<gene>
    <name evidence="21" type="ORF">bsdcttw_28960</name>
</gene>
<dbReference type="GO" id="GO:0005524">
    <property type="term" value="F:ATP binding"/>
    <property type="evidence" value="ECO:0007669"/>
    <property type="project" value="UniProtKB-KW"/>
</dbReference>
<name>A0A7I8DRV6_9FIRM</name>
<keyword evidence="14" id="KW-0413">Isomerase</keyword>
<evidence type="ECO:0000256" key="8">
    <source>
        <dbReference type="ARBA" id="ARBA00022806"/>
    </source>
</evidence>
<reference evidence="21 22" key="1">
    <citation type="submission" date="2020-08" db="EMBL/GenBank/DDBJ databases">
        <title>Draft genome sequencing of an Anaerocolumna strain isolated from anoxic soil subjected to BSD treatment.</title>
        <authorList>
            <person name="Uek A."/>
            <person name="Tonouchi A."/>
        </authorList>
    </citation>
    <scope>NUCLEOTIDE SEQUENCE [LARGE SCALE GENOMIC DNA]</scope>
    <source>
        <strain evidence="21 22">CTTW</strain>
    </source>
</reference>
<reference evidence="21 22" key="2">
    <citation type="submission" date="2020-08" db="EMBL/GenBank/DDBJ databases">
        <authorList>
            <person name="Ueki A."/>
            <person name="Tonouchi A."/>
        </authorList>
    </citation>
    <scope>NUCLEOTIDE SEQUENCE [LARGE SCALE GENOMIC DNA]</scope>
    <source>
        <strain evidence="21 22">CTTW</strain>
    </source>
</reference>
<dbReference type="PROSITE" id="PS51194">
    <property type="entry name" value="HELICASE_CTER"/>
    <property type="match status" value="1"/>
</dbReference>
<dbReference type="GO" id="GO:0009378">
    <property type="term" value="F:four-way junction helicase activity"/>
    <property type="evidence" value="ECO:0007669"/>
    <property type="project" value="TreeGrafter"/>
</dbReference>
<dbReference type="InterPro" id="IPR036390">
    <property type="entry name" value="WH_DNA-bd_sf"/>
</dbReference>
<comment type="cofactor">
    <cofactor evidence="2">
        <name>Zn(2+)</name>
        <dbReference type="ChEBI" id="CHEBI:29105"/>
    </cofactor>
</comment>
<evidence type="ECO:0000256" key="2">
    <source>
        <dbReference type="ARBA" id="ARBA00001947"/>
    </source>
</evidence>
<keyword evidence="22" id="KW-1185">Reference proteome</keyword>
<dbReference type="GO" id="GO:0006310">
    <property type="term" value="P:DNA recombination"/>
    <property type="evidence" value="ECO:0007669"/>
    <property type="project" value="UniProtKB-UniRule"/>
</dbReference>
<dbReference type="GO" id="GO:0003677">
    <property type="term" value="F:DNA binding"/>
    <property type="evidence" value="ECO:0007669"/>
    <property type="project" value="UniProtKB-KW"/>
</dbReference>
<dbReference type="EC" id="5.6.2.4" evidence="16"/>
<dbReference type="SMART" id="SM00487">
    <property type="entry name" value="DEXDc"/>
    <property type="match status" value="1"/>
</dbReference>
<dbReference type="Gene3D" id="1.10.150.80">
    <property type="entry name" value="HRDC domain"/>
    <property type="match status" value="1"/>
</dbReference>
<dbReference type="RefSeq" id="WP_185255583.1">
    <property type="nucleotide sequence ID" value="NZ_AP023368.1"/>
</dbReference>
<feature type="domain" description="Helicase ATP-binding" evidence="19">
    <location>
        <begin position="31"/>
        <end position="200"/>
    </location>
</feature>
<dbReference type="SUPFAM" id="SSF46785">
    <property type="entry name" value="Winged helix' DNA-binding domain"/>
    <property type="match status" value="1"/>
</dbReference>
<dbReference type="InterPro" id="IPR014001">
    <property type="entry name" value="Helicase_ATP-bd"/>
</dbReference>
<keyword evidence="13" id="KW-0234">DNA repair</keyword>
<keyword evidence="6" id="KW-0227">DNA damage</keyword>
<dbReference type="InterPro" id="IPR032284">
    <property type="entry name" value="RecQ_Zn-bd"/>
</dbReference>
<dbReference type="FunFam" id="3.40.50.300:FF:001389">
    <property type="entry name" value="ATP-dependent DNA helicase RecQ"/>
    <property type="match status" value="1"/>
</dbReference>
<evidence type="ECO:0000256" key="5">
    <source>
        <dbReference type="ARBA" id="ARBA00022741"/>
    </source>
</evidence>
<dbReference type="PANTHER" id="PTHR13710">
    <property type="entry name" value="DNA HELICASE RECQ FAMILY MEMBER"/>
    <property type="match status" value="1"/>
</dbReference>
<dbReference type="Proteomes" id="UP000515703">
    <property type="component" value="Chromosome"/>
</dbReference>
<evidence type="ECO:0000256" key="7">
    <source>
        <dbReference type="ARBA" id="ARBA00022801"/>
    </source>
</evidence>
<dbReference type="InterPro" id="IPR004589">
    <property type="entry name" value="DNA_helicase_ATP-dep_RecQ"/>
</dbReference>
<evidence type="ECO:0000256" key="9">
    <source>
        <dbReference type="ARBA" id="ARBA00022833"/>
    </source>
</evidence>
<evidence type="ECO:0000259" key="18">
    <source>
        <dbReference type="PROSITE" id="PS50967"/>
    </source>
</evidence>
<keyword evidence="5" id="KW-0547">Nucleotide-binding</keyword>
<evidence type="ECO:0000256" key="4">
    <source>
        <dbReference type="ARBA" id="ARBA00022723"/>
    </source>
</evidence>
<dbReference type="Gene3D" id="1.10.10.10">
    <property type="entry name" value="Winged helix-like DNA-binding domain superfamily/Winged helix DNA-binding domain"/>
    <property type="match status" value="1"/>
</dbReference>
<comment type="catalytic activity">
    <reaction evidence="15">
        <text>Couples ATP hydrolysis with the unwinding of duplex DNA by translocating in the 3'-5' direction.</text>
        <dbReference type="EC" id="5.6.2.4"/>
    </reaction>
</comment>
<dbReference type="GO" id="GO:0006281">
    <property type="term" value="P:DNA repair"/>
    <property type="evidence" value="ECO:0007669"/>
    <property type="project" value="UniProtKB-KW"/>
</dbReference>
<dbReference type="InterPro" id="IPR027417">
    <property type="entry name" value="P-loop_NTPase"/>
</dbReference>
<keyword evidence="7" id="KW-0378">Hydrolase</keyword>
<organism evidence="21 22">
    <name type="scientific">Anaerocolumna chitinilytica</name>
    <dbReference type="NCBI Taxonomy" id="1727145"/>
    <lineage>
        <taxon>Bacteria</taxon>
        <taxon>Bacillati</taxon>
        <taxon>Bacillota</taxon>
        <taxon>Clostridia</taxon>
        <taxon>Lachnospirales</taxon>
        <taxon>Lachnospiraceae</taxon>
        <taxon>Anaerocolumna</taxon>
    </lineage>
</organism>
<dbReference type="InterPro" id="IPR010997">
    <property type="entry name" value="HRDC-like_sf"/>
</dbReference>
<keyword evidence="10" id="KW-0067">ATP-binding</keyword>
<keyword evidence="9" id="KW-0862">Zinc</keyword>
<dbReference type="GO" id="GO:0005737">
    <property type="term" value="C:cytoplasm"/>
    <property type="evidence" value="ECO:0007669"/>
    <property type="project" value="TreeGrafter"/>
</dbReference>
<dbReference type="Pfam" id="PF16124">
    <property type="entry name" value="RecQ_Zn_bind"/>
    <property type="match status" value="1"/>
</dbReference>
<protein>
    <recommendedName>
        <fullName evidence="16">DNA helicase RecQ</fullName>
        <ecNumber evidence="16">5.6.2.4</ecNumber>
    </recommendedName>
</protein>
<dbReference type="GO" id="GO:0030894">
    <property type="term" value="C:replisome"/>
    <property type="evidence" value="ECO:0007669"/>
    <property type="project" value="TreeGrafter"/>
</dbReference>
<dbReference type="FunFam" id="3.40.50.300:FF:000156">
    <property type="entry name" value="ATP-dependent DNA helicase recQ"/>
    <property type="match status" value="1"/>
</dbReference>
<feature type="region of interest" description="Disordered" evidence="17">
    <location>
        <begin position="524"/>
        <end position="543"/>
    </location>
</feature>
<dbReference type="SUPFAM" id="SSF52540">
    <property type="entry name" value="P-loop containing nucleoside triphosphate hydrolases"/>
    <property type="match status" value="1"/>
</dbReference>
<dbReference type="Pfam" id="PF00270">
    <property type="entry name" value="DEAD"/>
    <property type="match status" value="1"/>
</dbReference>
<keyword evidence="12" id="KW-0233">DNA recombination</keyword>
<feature type="domain" description="Helicase C-terminal" evidence="20">
    <location>
        <begin position="221"/>
        <end position="369"/>
    </location>
</feature>
<dbReference type="PROSITE" id="PS50967">
    <property type="entry name" value="HRDC"/>
    <property type="match status" value="1"/>
</dbReference>
<evidence type="ECO:0000256" key="14">
    <source>
        <dbReference type="ARBA" id="ARBA00023235"/>
    </source>
</evidence>
<keyword evidence="4" id="KW-0479">Metal-binding</keyword>
<dbReference type="GO" id="GO:0043138">
    <property type="term" value="F:3'-5' DNA helicase activity"/>
    <property type="evidence" value="ECO:0007669"/>
    <property type="project" value="UniProtKB-EC"/>
</dbReference>
<evidence type="ECO:0000256" key="12">
    <source>
        <dbReference type="ARBA" id="ARBA00023172"/>
    </source>
</evidence>
<dbReference type="Pfam" id="PF09382">
    <property type="entry name" value="RQC"/>
    <property type="match status" value="1"/>
</dbReference>
<dbReference type="GO" id="GO:0009432">
    <property type="term" value="P:SOS response"/>
    <property type="evidence" value="ECO:0007669"/>
    <property type="project" value="UniProtKB-UniRule"/>
</dbReference>
<dbReference type="GO" id="GO:0006260">
    <property type="term" value="P:DNA replication"/>
    <property type="evidence" value="ECO:0007669"/>
    <property type="project" value="InterPro"/>
</dbReference>
<dbReference type="Pfam" id="PF00271">
    <property type="entry name" value="Helicase_C"/>
    <property type="match status" value="1"/>
</dbReference>
<dbReference type="PROSITE" id="PS51192">
    <property type="entry name" value="HELICASE_ATP_BIND_1"/>
    <property type="match status" value="1"/>
</dbReference>
<dbReference type="Pfam" id="PF00570">
    <property type="entry name" value="HRDC"/>
    <property type="match status" value="1"/>
</dbReference>
<evidence type="ECO:0000256" key="17">
    <source>
        <dbReference type="SAM" id="MobiDB-lite"/>
    </source>
</evidence>